<dbReference type="GO" id="GO:0052621">
    <property type="term" value="F:diguanylate cyclase activity"/>
    <property type="evidence" value="ECO:0007669"/>
    <property type="project" value="UniProtKB-EC"/>
</dbReference>
<keyword evidence="3" id="KW-1133">Transmembrane helix</keyword>
<dbReference type="SUPFAM" id="SSF55073">
    <property type="entry name" value="Nucleotide cyclase"/>
    <property type="match status" value="1"/>
</dbReference>
<dbReference type="InterPro" id="IPR013783">
    <property type="entry name" value="Ig-like_fold"/>
</dbReference>
<dbReference type="InterPro" id="IPR029787">
    <property type="entry name" value="Nucleotide_cyclase"/>
</dbReference>
<evidence type="ECO:0000256" key="1">
    <source>
        <dbReference type="ARBA" id="ARBA00012528"/>
    </source>
</evidence>
<keyword evidence="7" id="KW-1185">Reference proteome</keyword>
<name>A0A7X2IMT5_9BURK</name>
<dbReference type="AlphaFoldDB" id="A0A7X2IMT5"/>
<feature type="transmembrane region" description="Helical" evidence="3">
    <location>
        <begin position="740"/>
        <end position="758"/>
    </location>
</feature>
<dbReference type="RefSeq" id="WP_154374520.1">
    <property type="nucleotide sequence ID" value="NZ_WKJJ01000007.1"/>
</dbReference>
<gene>
    <name evidence="6" type="ORF">GJ700_13450</name>
</gene>
<dbReference type="Pfam" id="PF00990">
    <property type="entry name" value="GGDEF"/>
    <property type="match status" value="1"/>
</dbReference>
<dbReference type="InterPro" id="IPR043128">
    <property type="entry name" value="Rev_trsase/Diguanyl_cyclase"/>
</dbReference>
<proteinExistence type="predicted"/>
<dbReference type="Gene3D" id="2.130.10.10">
    <property type="entry name" value="YVTN repeat-like/Quinoprotein amine dehydrogenase"/>
    <property type="match status" value="4"/>
</dbReference>
<dbReference type="GO" id="GO:1902201">
    <property type="term" value="P:negative regulation of bacterial-type flagellum-dependent cell motility"/>
    <property type="evidence" value="ECO:0007669"/>
    <property type="project" value="TreeGrafter"/>
</dbReference>
<feature type="chain" id="PRO_5030775979" description="diguanylate cyclase" evidence="4">
    <location>
        <begin position="23"/>
        <end position="968"/>
    </location>
</feature>
<comment type="catalytic activity">
    <reaction evidence="2">
        <text>2 GTP = 3',3'-c-di-GMP + 2 diphosphate</text>
        <dbReference type="Rhea" id="RHEA:24898"/>
        <dbReference type="ChEBI" id="CHEBI:33019"/>
        <dbReference type="ChEBI" id="CHEBI:37565"/>
        <dbReference type="ChEBI" id="CHEBI:58805"/>
        <dbReference type="EC" id="2.7.7.65"/>
    </reaction>
</comment>
<protein>
    <recommendedName>
        <fullName evidence="1">diguanylate cyclase</fullName>
        <ecNumber evidence="1">2.7.7.65</ecNumber>
    </recommendedName>
</protein>
<dbReference type="CDD" id="cd01949">
    <property type="entry name" value="GGDEF"/>
    <property type="match status" value="1"/>
</dbReference>
<dbReference type="InterPro" id="IPR011110">
    <property type="entry name" value="Reg_prop"/>
</dbReference>
<dbReference type="InterPro" id="IPR050469">
    <property type="entry name" value="Diguanylate_Cyclase"/>
</dbReference>
<dbReference type="Gene3D" id="2.60.40.10">
    <property type="entry name" value="Immunoglobulins"/>
    <property type="match status" value="1"/>
</dbReference>
<dbReference type="PROSITE" id="PS50887">
    <property type="entry name" value="GGDEF"/>
    <property type="match status" value="1"/>
</dbReference>
<dbReference type="Pfam" id="PF07494">
    <property type="entry name" value="Reg_prop"/>
    <property type="match status" value="3"/>
</dbReference>
<organism evidence="6 7">
    <name type="scientific">Pseudoduganella rivuli</name>
    <dbReference type="NCBI Taxonomy" id="2666085"/>
    <lineage>
        <taxon>Bacteria</taxon>
        <taxon>Pseudomonadati</taxon>
        <taxon>Pseudomonadota</taxon>
        <taxon>Betaproteobacteria</taxon>
        <taxon>Burkholderiales</taxon>
        <taxon>Oxalobacteraceae</taxon>
        <taxon>Telluria group</taxon>
        <taxon>Pseudoduganella</taxon>
    </lineage>
</organism>
<dbReference type="Gene3D" id="3.30.70.270">
    <property type="match status" value="1"/>
</dbReference>
<dbReference type="EC" id="2.7.7.65" evidence="1"/>
<evidence type="ECO:0000313" key="6">
    <source>
        <dbReference type="EMBL" id="MRV72714.1"/>
    </source>
</evidence>
<keyword evidence="4" id="KW-0732">Signal</keyword>
<dbReference type="GO" id="GO:0005886">
    <property type="term" value="C:plasma membrane"/>
    <property type="evidence" value="ECO:0007669"/>
    <property type="project" value="TreeGrafter"/>
</dbReference>
<dbReference type="Proteomes" id="UP000446768">
    <property type="component" value="Unassembled WGS sequence"/>
</dbReference>
<feature type="signal peptide" evidence="4">
    <location>
        <begin position="1"/>
        <end position="22"/>
    </location>
</feature>
<dbReference type="InterPro" id="IPR000160">
    <property type="entry name" value="GGDEF_dom"/>
</dbReference>
<evidence type="ECO:0000256" key="3">
    <source>
        <dbReference type="SAM" id="Phobius"/>
    </source>
</evidence>
<keyword evidence="3" id="KW-0812">Transmembrane</keyword>
<dbReference type="FunFam" id="3.30.70.270:FF:000001">
    <property type="entry name" value="Diguanylate cyclase domain protein"/>
    <property type="match status" value="1"/>
</dbReference>
<comment type="caution">
    <text evidence="6">The sequence shown here is derived from an EMBL/GenBank/DDBJ whole genome shotgun (WGS) entry which is preliminary data.</text>
</comment>
<dbReference type="EMBL" id="WKJJ01000007">
    <property type="protein sequence ID" value="MRV72714.1"/>
    <property type="molecule type" value="Genomic_DNA"/>
</dbReference>
<dbReference type="InterPro" id="IPR011123">
    <property type="entry name" value="Y_Y_Y"/>
</dbReference>
<dbReference type="Pfam" id="PF07495">
    <property type="entry name" value="Y_Y_Y"/>
    <property type="match status" value="1"/>
</dbReference>
<dbReference type="PANTHER" id="PTHR45138">
    <property type="entry name" value="REGULATORY COMPONENTS OF SENSORY TRANSDUCTION SYSTEM"/>
    <property type="match status" value="1"/>
</dbReference>
<evidence type="ECO:0000256" key="2">
    <source>
        <dbReference type="ARBA" id="ARBA00034247"/>
    </source>
</evidence>
<dbReference type="PANTHER" id="PTHR45138:SF9">
    <property type="entry name" value="DIGUANYLATE CYCLASE DGCM-RELATED"/>
    <property type="match status" value="1"/>
</dbReference>
<keyword evidence="3" id="KW-0472">Membrane</keyword>
<dbReference type="InterPro" id="IPR015943">
    <property type="entry name" value="WD40/YVTN_repeat-like_dom_sf"/>
</dbReference>
<evidence type="ECO:0000313" key="7">
    <source>
        <dbReference type="Proteomes" id="UP000446768"/>
    </source>
</evidence>
<evidence type="ECO:0000256" key="4">
    <source>
        <dbReference type="SAM" id="SignalP"/>
    </source>
</evidence>
<dbReference type="NCBIfam" id="TIGR00254">
    <property type="entry name" value="GGDEF"/>
    <property type="match status" value="1"/>
</dbReference>
<accession>A0A7X2IMT5</accession>
<feature type="domain" description="GGDEF" evidence="5">
    <location>
        <begin position="824"/>
        <end position="959"/>
    </location>
</feature>
<dbReference type="SMART" id="SM00267">
    <property type="entry name" value="GGDEF"/>
    <property type="match status" value="1"/>
</dbReference>
<dbReference type="GO" id="GO:0043709">
    <property type="term" value="P:cell adhesion involved in single-species biofilm formation"/>
    <property type="evidence" value="ECO:0007669"/>
    <property type="project" value="TreeGrafter"/>
</dbReference>
<reference evidence="6 7" key="1">
    <citation type="submission" date="2019-11" db="EMBL/GenBank/DDBJ databases">
        <title>Novel species isolated from a subtropical stream in China.</title>
        <authorList>
            <person name="Lu H."/>
        </authorList>
    </citation>
    <scope>NUCLEOTIDE SEQUENCE [LARGE SCALE GENOMIC DNA]</scope>
    <source>
        <strain evidence="6 7">FT92W</strain>
    </source>
</reference>
<dbReference type="SUPFAM" id="SSF63829">
    <property type="entry name" value="Calcium-dependent phosphotriesterase"/>
    <property type="match status" value="3"/>
</dbReference>
<sequence length="968" mass="106409">MRLPLLRLLLLALLSLAPIAAAQQLALQHFGQKEGLGNLSVNALAQDQQGYLWAATENGLFRFNGAAFRRYAAAEGLPEQIVTAVYSDRAGTLWVGSYDNLYRMHQGRLLPLAADGKALPVWPGQTMAQTAVGDMLVISRARLFAVTGDSAVARHYFSAAQLAQQPELASVRAIYADPDGTLWLSCKDAMCHATRDGIVRYGEAQGLPAGPWTSIARDAGGALWVRSARRVFVLRPDADRFEDRTPPGDQFRKTHVRTELHADGDGRMLTNGDPGLMRWEEGRWQAFGQRNGLNGAGGVTDILTDHGQGTWLATRGRGLVHWLGYGNWENWTTAQGLPDDVIISMLRDRDGHMHVGTRSGHALMAADGSRFDVAPTPPELAGHQWASMQQDRQGRIWAGTYSGLLMRYLPDSGKTELVTRLPLVTQIIADGKGQLWLATTQGLYMMPESAPAGAAAQRAPLPDVAGHDPTAQVVHGCTDRLGHLWFVGGDDILHYDGATWRILPFGAHTGKADLTTVACAPDGSLWAGSTDTLWRLQVRGAPAAQRVDAAVLRERAVQMLYTDSRGWLWVGTDAGFAVWNGKRWRSVNQSLGLAWDDINGRGFYEDRDGSMWIATSNGLSHLARPNRLFDAAAPHAVLEDTLRGGDPVRLDSGALEWSSDPLVFRLASLAYEDRQGLRYRYRLAGSEQQWSVTAAPEVRYAALPGGDYRFEYQAINSASGDQSPLGQVTFSISPPWWRSYPFYALCGAAVLLGFWGVHRYRLRAMTLRQIELAVLVQQRTRELELSQEELRMRALKDGLTKAWNRGAVMELLEREIEKCRRTGESFVLVLLDLDFFKRVNDTHGHLAGDAVLVEVARRLKEATRPYDAVGRYGGEEFVVLMPGLTLPDGAHRIEALRQDVRAIPVDIGGGKLLQVTASFGAAAFTPRHQPGAMELLRLADESLYASKHAGRDRISYAPASIPTLATHC</sequence>
<evidence type="ECO:0000259" key="5">
    <source>
        <dbReference type="PROSITE" id="PS50887"/>
    </source>
</evidence>